<name>A0ABW4CYI6_9LACO</name>
<dbReference type="EMBL" id="JBHTOK010000062">
    <property type="protein sequence ID" value="MFD1441173.1"/>
    <property type="molecule type" value="Genomic_DNA"/>
</dbReference>
<protein>
    <submittedName>
        <fullName evidence="2">Uncharacterized protein</fullName>
    </submittedName>
</protein>
<feature type="compositionally biased region" description="Basic residues" evidence="1">
    <location>
        <begin position="166"/>
        <end position="205"/>
    </location>
</feature>
<keyword evidence="3" id="KW-1185">Reference proteome</keyword>
<accession>A0ABW4CYI6</accession>
<reference evidence="3" key="1">
    <citation type="journal article" date="2019" name="Int. J. Syst. Evol. Microbiol.">
        <title>The Global Catalogue of Microorganisms (GCM) 10K type strain sequencing project: providing services to taxonomists for standard genome sequencing and annotation.</title>
        <authorList>
            <consortium name="The Broad Institute Genomics Platform"/>
            <consortium name="The Broad Institute Genome Sequencing Center for Infectious Disease"/>
            <person name="Wu L."/>
            <person name="Ma J."/>
        </authorList>
    </citation>
    <scope>NUCLEOTIDE SEQUENCE [LARGE SCALE GENOMIC DNA]</scope>
    <source>
        <strain evidence="3">CCM 8912</strain>
    </source>
</reference>
<dbReference type="RefSeq" id="WP_125757512.1">
    <property type="nucleotide sequence ID" value="NZ_JBHTOK010000062.1"/>
</dbReference>
<comment type="caution">
    <text evidence="2">The sequence shown here is derived from an EMBL/GenBank/DDBJ whole genome shotgun (WGS) entry which is preliminary data.</text>
</comment>
<feature type="region of interest" description="Disordered" evidence="1">
    <location>
        <begin position="155"/>
        <end position="205"/>
    </location>
</feature>
<evidence type="ECO:0000313" key="2">
    <source>
        <dbReference type="EMBL" id="MFD1441173.1"/>
    </source>
</evidence>
<evidence type="ECO:0000256" key="1">
    <source>
        <dbReference type="SAM" id="MobiDB-lite"/>
    </source>
</evidence>
<gene>
    <name evidence="2" type="ORF">ACFQ5K_07285</name>
</gene>
<organism evidence="2 3">
    <name type="scientific">Lacticaseibacillus hegangensis</name>
    <dbReference type="NCBI Taxonomy" id="2486010"/>
    <lineage>
        <taxon>Bacteria</taxon>
        <taxon>Bacillati</taxon>
        <taxon>Bacillota</taxon>
        <taxon>Bacilli</taxon>
        <taxon>Lactobacillales</taxon>
        <taxon>Lactobacillaceae</taxon>
        <taxon>Lacticaseibacillus</taxon>
    </lineage>
</organism>
<evidence type="ECO:0000313" key="3">
    <source>
        <dbReference type="Proteomes" id="UP001597212"/>
    </source>
</evidence>
<dbReference type="Proteomes" id="UP001597212">
    <property type="component" value="Unassembled WGS sequence"/>
</dbReference>
<proteinExistence type="predicted"/>
<sequence>MEINVKAFQEAIEAENFEQTNYPITEAAATADIEKALAPVFNDVDQALSTGKLISAQLTIAGDEPTYVRIETGIINLPFEDSKKVTNFLDADKETPIDLNLIVVSPYVNASGLRIDEIATADAYLADKRANMAAVAAEVHEKLAVIKTTREAPKPIVKEAPASRAKTTRKTSTRRTAAKKPATRKRTTRKPAAKKRSTTSRKKED</sequence>